<dbReference type="AlphaFoldDB" id="A0A8J8B9T4"/>
<dbReference type="EMBL" id="JAGTUU010000014">
    <property type="protein sequence ID" value="MBS0126857.1"/>
    <property type="molecule type" value="Genomic_DNA"/>
</dbReference>
<evidence type="ECO:0000313" key="1">
    <source>
        <dbReference type="EMBL" id="MBS0126857.1"/>
    </source>
</evidence>
<evidence type="ECO:0000313" key="2">
    <source>
        <dbReference type="Proteomes" id="UP000681356"/>
    </source>
</evidence>
<keyword evidence="2" id="KW-1185">Reference proteome</keyword>
<evidence type="ECO:0008006" key="3">
    <source>
        <dbReference type="Google" id="ProtNLM"/>
    </source>
</evidence>
<dbReference type="SUPFAM" id="SSF55166">
    <property type="entry name" value="Hedgehog/DD-peptidase"/>
    <property type="match status" value="1"/>
</dbReference>
<sequence length="217" mass="24446">MILAKQPESVTALDDLGRVRLSKSFFMREFLYSEVANLHGIPNIPDDPDLAVAVGKRLCEELLEPLHATFGKVVIRSAYRSCAVNGFCNEQQRAKKKGYTCASNEANFAGHIWDRRDANGLAGATACIVIPWFADRYENGEDWRALAWWIHDHLPYSSMYFFPRLSAFNISWHEEPAKRISSYIEPKGCLTKPGMDNNTGSHAEWYAGFPELAVQSA</sequence>
<dbReference type="RefSeq" id="WP_212538815.1">
    <property type="nucleotide sequence ID" value="NZ_JAGTUU010000014.1"/>
</dbReference>
<name>A0A8J8B9T4_9RHOB</name>
<comment type="caution">
    <text evidence="1">The sequence shown here is derived from an EMBL/GenBank/DDBJ whole genome shotgun (WGS) entry which is preliminary data.</text>
</comment>
<gene>
    <name evidence="1" type="ORF">KB874_22530</name>
</gene>
<protein>
    <recommendedName>
        <fullName evidence="3">Peptidase M15</fullName>
    </recommendedName>
</protein>
<dbReference type="InterPro" id="IPR009045">
    <property type="entry name" value="Zn_M74/Hedgehog-like"/>
</dbReference>
<reference evidence="1" key="1">
    <citation type="submission" date="2021-04" db="EMBL/GenBank/DDBJ databases">
        <authorList>
            <person name="Yoon J."/>
        </authorList>
    </citation>
    <scope>NUCLEOTIDE SEQUENCE</scope>
    <source>
        <strain evidence="1">KMU-90</strain>
    </source>
</reference>
<organism evidence="1 2">
    <name type="scientific">Thetidibacter halocola</name>
    <dbReference type="NCBI Taxonomy" id="2827239"/>
    <lineage>
        <taxon>Bacteria</taxon>
        <taxon>Pseudomonadati</taxon>
        <taxon>Pseudomonadota</taxon>
        <taxon>Alphaproteobacteria</taxon>
        <taxon>Rhodobacterales</taxon>
        <taxon>Roseobacteraceae</taxon>
        <taxon>Thetidibacter</taxon>
    </lineage>
</organism>
<dbReference type="Proteomes" id="UP000681356">
    <property type="component" value="Unassembled WGS sequence"/>
</dbReference>
<accession>A0A8J8B9T4</accession>
<proteinExistence type="predicted"/>